<dbReference type="PROSITE" id="PS00290">
    <property type="entry name" value="IG_MHC"/>
    <property type="match status" value="1"/>
</dbReference>
<feature type="transmembrane region" description="Helical" evidence="2">
    <location>
        <begin position="259"/>
        <end position="282"/>
    </location>
</feature>
<dbReference type="AlphaFoldDB" id="A0A401NY45"/>
<keyword evidence="2" id="KW-0472">Membrane</keyword>
<dbReference type="CDD" id="cd00098">
    <property type="entry name" value="IgC1"/>
    <property type="match status" value="4"/>
</dbReference>
<dbReference type="SMART" id="SM00409">
    <property type="entry name" value="IG"/>
    <property type="match status" value="4"/>
</dbReference>
<feature type="chain" id="PRO_5019239331" description="Ig-like domain-containing protein" evidence="3">
    <location>
        <begin position="24"/>
        <end position="966"/>
    </location>
</feature>
<dbReference type="InterPro" id="IPR050380">
    <property type="entry name" value="Immune_Resp_Modulators"/>
</dbReference>
<dbReference type="InterPro" id="IPR007110">
    <property type="entry name" value="Ig-like_dom"/>
</dbReference>
<comment type="caution">
    <text evidence="5">The sequence shown here is derived from an EMBL/GenBank/DDBJ whole genome shotgun (WGS) entry which is preliminary data.</text>
</comment>
<reference evidence="5 6" key="1">
    <citation type="journal article" date="2018" name="Nat. Ecol. Evol.">
        <title>Shark genomes provide insights into elasmobranch evolution and the origin of vertebrates.</title>
        <authorList>
            <person name="Hara Y"/>
            <person name="Yamaguchi K"/>
            <person name="Onimaru K"/>
            <person name="Kadota M"/>
            <person name="Koyanagi M"/>
            <person name="Keeley SD"/>
            <person name="Tatsumi K"/>
            <person name="Tanaka K"/>
            <person name="Motone F"/>
            <person name="Kageyama Y"/>
            <person name="Nozu R"/>
            <person name="Adachi N"/>
            <person name="Nishimura O"/>
            <person name="Nakagawa R"/>
            <person name="Tanegashima C"/>
            <person name="Kiyatake I"/>
            <person name="Matsumoto R"/>
            <person name="Murakumo K"/>
            <person name="Nishida K"/>
            <person name="Terakita A"/>
            <person name="Kuratani S"/>
            <person name="Sato K"/>
            <person name="Hyodo S Kuraku.S."/>
        </authorList>
    </citation>
    <scope>NUCLEOTIDE SEQUENCE [LARGE SCALE GENOMIC DNA]</scope>
</reference>
<dbReference type="STRING" id="75743.A0A401NY45"/>
<evidence type="ECO:0000256" key="2">
    <source>
        <dbReference type="SAM" id="Phobius"/>
    </source>
</evidence>
<dbReference type="InterPro" id="IPR003599">
    <property type="entry name" value="Ig_sub"/>
</dbReference>
<dbReference type="Pfam" id="PF07686">
    <property type="entry name" value="V-set"/>
    <property type="match status" value="1"/>
</dbReference>
<evidence type="ECO:0000313" key="6">
    <source>
        <dbReference type="Proteomes" id="UP000288216"/>
    </source>
</evidence>
<dbReference type="PANTHER" id="PTHR23411">
    <property type="entry name" value="TAPASIN"/>
    <property type="match status" value="1"/>
</dbReference>
<dbReference type="EMBL" id="BFAA01005599">
    <property type="protein sequence ID" value="GCB65799.1"/>
    <property type="molecule type" value="Genomic_DNA"/>
</dbReference>
<feature type="domain" description="Ig-like" evidence="4">
    <location>
        <begin position="656"/>
        <end position="752"/>
    </location>
</feature>
<evidence type="ECO:0000259" key="4">
    <source>
        <dbReference type="PROSITE" id="PS50835"/>
    </source>
</evidence>
<feature type="domain" description="Ig-like" evidence="4">
    <location>
        <begin position="552"/>
        <end position="654"/>
    </location>
</feature>
<keyword evidence="1" id="KW-0325">Glycoprotein</keyword>
<accession>A0A401NY45</accession>
<dbReference type="SUPFAM" id="SSF48726">
    <property type="entry name" value="Immunoglobulin"/>
    <property type="match status" value="7"/>
</dbReference>
<dbReference type="InterPro" id="IPR013783">
    <property type="entry name" value="Ig-like_fold"/>
</dbReference>
<dbReference type="OrthoDB" id="9983389at2759"/>
<dbReference type="InterPro" id="IPR013106">
    <property type="entry name" value="Ig_V-set"/>
</dbReference>
<protein>
    <recommendedName>
        <fullName evidence="4">Ig-like domain-containing protein</fullName>
    </recommendedName>
</protein>
<dbReference type="Proteomes" id="UP000288216">
    <property type="component" value="Unassembled WGS sequence"/>
</dbReference>
<keyword evidence="2" id="KW-0812">Transmembrane</keyword>
<keyword evidence="2" id="KW-1133">Transmembrane helix</keyword>
<evidence type="ECO:0000256" key="1">
    <source>
        <dbReference type="ARBA" id="ARBA00023180"/>
    </source>
</evidence>
<dbReference type="PROSITE" id="PS50835">
    <property type="entry name" value="IG_LIKE"/>
    <property type="match status" value="7"/>
</dbReference>
<name>A0A401NY45_SCYTO</name>
<keyword evidence="6" id="KW-1185">Reference proteome</keyword>
<proteinExistence type="predicted"/>
<feature type="domain" description="Ig-like" evidence="4">
    <location>
        <begin position="142"/>
        <end position="246"/>
    </location>
</feature>
<dbReference type="Gene3D" id="2.60.40.10">
    <property type="entry name" value="Immunoglobulins"/>
    <property type="match status" value="8"/>
</dbReference>
<feature type="domain" description="Ig-like" evidence="4">
    <location>
        <begin position="9"/>
        <end position="137"/>
    </location>
</feature>
<keyword evidence="3" id="KW-0732">Signal</keyword>
<dbReference type="OMA" id="WFRNEVR"/>
<sequence>MGRTGNLWPLLVALATLARLSESKLKLKVSQSPVEVIYNENSLLLCEISELTGATLESKNLGVLWTVTRGTEASTAFSYTSGDVQEAWPEAEILESSILNGNMSLLLRHVTFKHTGQYKCEVVIPPNNKASQTVKLEVLARPTVTVVSEKVVEVGTGGEMALGCHLSGYYPCESNAEWFQSIPSQEERKLLTDICIAPTVKNPDGTCNVTTEVRLEPHVEDIGSTFECLVTHKTFSEPYLVQASVTLKEAEIRLSTSSIVGSVIASIIISIALTALVIFLYLRFCYKVAPKVSEIQRPVKLIHQELAEFVCQVSGYRPNVITVSWYLKRCNETKEKLIADWQVDDLFHFQFITDKKMERNADTSETGMKWKVKAANVRKNNDGTFSISSILEVYPDFDVDNSAQITCKVMHPSEREGILRTIRLQIDGVPPKLANIIKPPVVHHNNSVTLTCPINFFKPHPLKITWYKIIDGEKIYLVEHNNGAEENFYQDKYSHYLVPFSYPDHTLSVCSMLLFHATIQEDENSQYSCEVGHISLSNPAEKHVQLNVKAYPSLNAIISEPGNPVIGEQLTLTCKVHSFYPKNITVRWLKNDDVIMNTESPEIVNSENELYECTSLCTITATLSDLHSKYKCQVLHESLMYPRFTEYTPESLVSFPKVSEITCNHATPELERELTLTCKIIDFYPEDIQVEWFRNEVRCDDVKYGRIMETSLCENGLYSKVSTVTLTASADDHQAEYRIEVYHSKSSTKPFKQFYQLFLKGSPKFSEFRLEPESPLYGQPLSVSTSVCEIPHDNITVEWYKASERIKGVTNSKPVLNSENTYKINSCLKFTVTAEDFERDLHFQYKDNSNTDVPVFKRRIQLPLTAVTPKVSEIKCSHDHPKKGENATLTCRIEHFCPADIHIIWSKGWTEYKDKQSIETPKIDSKGLYSTVTREDVRSERLDFLSDTNISLKDIPYGEMDCLHLH</sequence>
<dbReference type="InterPro" id="IPR036179">
    <property type="entry name" value="Ig-like_dom_sf"/>
</dbReference>
<feature type="domain" description="Ig-like" evidence="4">
    <location>
        <begin position="869"/>
        <end position="966"/>
    </location>
</feature>
<evidence type="ECO:0000256" key="3">
    <source>
        <dbReference type="SAM" id="SignalP"/>
    </source>
</evidence>
<dbReference type="Pfam" id="PF07654">
    <property type="entry name" value="C1-set"/>
    <property type="match status" value="3"/>
</dbReference>
<gene>
    <name evidence="5" type="ORF">scyTo_0011916</name>
</gene>
<dbReference type="SMART" id="SM00407">
    <property type="entry name" value="IGc1"/>
    <property type="match status" value="3"/>
</dbReference>
<evidence type="ECO:0000313" key="5">
    <source>
        <dbReference type="EMBL" id="GCB65799.1"/>
    </source>
</evidence>
<dbReference type="InterPro" id="IPR003597">
    <property type="entry name" value="Ig_C1-set"/>
</dbReference>
<dbReference type="InterPro" id="IPR003006">
    <property type="entry name" value="Ig/MHC_CS"/>
</dbReference>
<feature type="domain" description="Ig-like" evidence="4">
    <location>
        <begin position="290"/>
        <end position="425"/>
    </location>
</feature>
<feature type="domain" description="Ig-like" evidence="4">
    <location>
        <begin position="431"/>
        <end position="545"/>
    </location>
</feature>
<feature type="signal peptide" evidence="3">
    <location>
        <begin position="1"/>
        <end position="23"/>
    </location>
</feature>
<organism evidence="5 6">
    <name type="scientific">Scyliorhinus torazame</name>
    <name type="common">Cloudy catshark</name>
    <name type="synonym">Catulus torazame</name>
    <dbReference type="NCBI Taxonomy" id="75743"/>
    <lineage>
        <taxon>Eukaryota</taxon>
        <taxon>Metazoa</taxon>
        <taxon>Chordata</taxon>
        <taxon>Craniata</taxon>
        <taxon>Vertebrata</taxon>
        <taxon>Chondrichthyes</taxon>
        <taxon>Elasmobranchii</taxon>
        <taxon>Galeomorphii</taxon>
        <taxon>Galeoidea</taxon>
        <taxon>Carcharhiniformes</taxon>
        <taxon>Scyliorhinidae</taxon>
        <taxon>Scyliorhinus</taxon>
    </lineage>
</organism>